<dbReference type="InterPro" id="IPR010662">
    <property type="entry name" value="RBBP9/YdeN"/>
</dbReference>
<dbReference type="RefSeq" id="WP_317640474.1">
    <property type="nucleotide sequence ID" value="NZ_JAPMIV010000019.1"/>
</dbReference>
<proteinExistence type="predicted"/>
<sequence>MTPTIIIVPGLGDSGEQHWQTLWQRKFGAERVRQDNPEHPVAEVWAARLHEVIEATPGELVLVAHSAGVATVAHWAQLSSGCGDLDRVRGALLVAPADPEQSGLDTLHPQLAALAPLPTAALPFPALLVYSENDPYCTPERAEALAEAWGAAAVSAGEAGHINVESGHGDWPDGEILLSEVLHAWTPPDVVRF</sequence>
<dbReference type="SUPFAM" id="SSF53474">
    <property type="entry name" value="alpha/beta-Hydrolases"/>
    <property type="match status" value="1"/>
</dbReference>
<dbReference type="GO" id="GO:0016787">
    <property type="term" value="F:hydrolase activity"/>
    <property type="evidence" value="ECO:0007669"/>
    <property type="project" value="UniProtKB-KW"/>
</dbReference>
<keyword evidence="1" id="KW-0378">Hydrolase</keyword>
<keyword evidence="2" id="KW-1185">Reference proteome</keyword>
<dbReference type="Pfam" id="PF06821">
    <property type="entry name" value="Ser_hydrolase"/>
    <property type="match status" value="1"/>
</dbReference>
<dbReference type="Gene3D" id="3.40.50.1820">
    <property type="entry name" value="alpha/beta hydrolase"/>
    <property type="match status" value="1"/>
</dbReference>
<comment type="caution">
    <text evidence="1">The sequence shown here is derived from an EMBL/GenBank/DDBJ whole genome shotgun (WGS) entry which is preliminary data.</text>
</comment>
<accession>A0ABU4DT55</accession>
<name>A0ABU4DT55_9DEIO</name>
<organism evidence="1 2">
    <name type="scientific">Deinococcus arenicola</name>
    <dbReference type="NCBI Taxonomy" id="2994950"/>
    <lineage>
        <taxon>Bacteria</taxon>
        <taxon>Thermotogati</taxon>
        <taxon>Deinococcota</taxon>
        <taxon>Deinococci</taxon>
        <taxon>Deinococcales</taxon>
        <taxon>Deinococcaceae</taxon>
        <taxon>Deinococcus</taxon>
    </lineage>
</organism>
<gene>
    <name evidence="1" type="ORF">ORD21_11150</name>
</gene>
<reference evidence="1 2" key="1">
    <citation type="submission" date="2022-11" db="EMBL/GenBank/DDBJ databases">
        <title>Deinococcus ZS9-10, Low Temperature and Draught-tolerating, UV-resistant Bacteria from Continental Antarctica.</title>
        <authorList>
            <person name="Cheng L."/>
        </authorList>
    </citation>
    <scope>NUCLEOTIDE SEQUENCE [LARGE SCALE GENOMIC DNA]</scope>
    <source>
        <strain evidence="1 2">ZS9-10</strain>
    </source>
</reference>
<dbReference type="InterPro" id="IPR029058">
    <property type="entry name" value="AB_hydrolase_fold"/>
</dbReference>
<dbReference type="Proteomes" id="UP001276150">
    <property type="component" value="Unassembled WGS sequence"/>
</dbReference>
<dbReference type="EMBL" id="JAPMIV010000019">
    <property type="protein sequence ID" value="MDV6375142.1"/>
    <property type="molecule type" value="Genomic_DNA"/>
</dbReference>
<evidence type="ECO:0000313" key="2">
    <source>
        <dbReference type="Proteomes" id="UP001276150"/>
    </source>
</evidence>
<evidence type="ECO:0000313" key="1">
    <source>
        <dbReference type="EMBL" id="MDV6375142.1"/>
    </source>
</evidence>
<protein>
    <submittedName>
        <fullName evidence="1">Alpha/beta hydrolase</fullName>
    </submittedName>
</protein>